<dbReference type="Pfam" id="PF04073">
    <property type="entry name" value="tRNA_edit"/>
    <property type="match status" value="1"/>
</dbReference>
<dbReference type="RefSeq" id="WP_180823104.1">
    <property type="nucleotide sequence ID" value="NZ_JACAWY010000001.1"/>
</dbReference>
<dbReference type="InterPro" id="IPR023717">
    <property type="entry name" value="Pro-tRNA-Synthase_IIa_type1"/>
</dbReference>
<comment type="subcellular location">
    <subcellularLocation>
        <location evidence="1 10">Cytoplasm</location>
    </subcellularLocation>
</comment>
<dbReference type="Gene3D" id="3.30.930.10">
    <property type="entry name" value="Bira Bifunctional Protein, Domain 2"/>
    <property type="match status" value="2"/>
</dbReference>
<dbReference type="SUPFAM" id="SSF55826">
    <property type="entry name" value="YbaK/ProRS associated domain"/>
    <property type="match status" value="1"/>
</dbReference>
<dbReference type="CDD" id="cd00861">
    <property type="entry name" value="ProRS_anticodon_short"/>
    <property type="match status" value="1"/>
</dbReference>
<dbReference type="EMBL" id="JBBGZW010000001">
    <property type="protein sequence ID" value="MEJ5046240.1"/>
    <property type="molecule type" value="Genomic_DNA"/>
</dbReference>
<dbReference type="InterPro" id="IPR044140">
    <property type="entry name" value="ProRS_anticodon_short"/>
</dbReference>
<dbReference type="EC" id="6.1.1.15" evidence="10"/>
<dbReference type="InterPro" id="IPR004154">
    <property type="entry name" value="Anticodon-bd"/>
</dbReference>
<sequence>MRTTQYLLSTLKETPSDAEVISHQLMLRAGMIRKLASGLYTWLPTGIRVLRKVENIVREEMNNAGAIEISMPVVQPADLWEESGRWEQYGPELLRIKDRHERPFVLGPTHEEVVTDLIRNELSSYKQLPLNLYQIQTKFRDEVRPRFGVMRSREFIMKDAYSFHTTQESLQETYDAMYRAYSQSFSRMGLDFRAVQADTGSIGGSASHEFQVLALSGEDDVIFSSESDYAANIEKAEALAPAGERPQATQAMTQFDTPNAKTIAELVEQHQLPIEKTVKTLFVKATEQSGHTLVALLLRGDHQLNEIKAEKLDIVAEPLEMASEEEIRALLGAGPGSLGPVGLTLPVIADRTVAKTSDFCAGANIDGKHLSGINWGRDLPEPRVEDIRNVVEGDPSPDGKGTLQIKRGIEVGHIFQLGTKYSEAMKAAVQGEDGRNQVMTMGCYGIGITRVVAAAIEQNNDERGIIWPAALAPFEVAILPMNMHKSFRVQQLAEELYNTLRAKGIDVILDDRKERPGVMFADMELIGVPHTIVIGDRNLDNQEIEYKARTASEKQMIKQHDIVDFLAKALNK</sequence>
<dbReference type="InterPro" id="IPR007214">
    <property type="entry name" value="YbaK/aa-tRNA-synth-assoc-dom"/>
</dbReference>
<evidence type="ECO:0000256" key="2">
    <source>
        <dbReference type="ARBA" id="ARBA00011738"/>
    </source>
</evidence>
<comment type="catalytic activity">
    <reaction evidence="9 10">
        <text>tRNA(Pro) + L-proline + ATP = L-prolyl-tRNA(Pro) + AMP + diphosphate</text>
        <dbReference type="Rhea" id="RHEA:14305"/>
        <dbReference type="Rhea" id="RHEA-COMP:9700"/>
        <dbReference type="Rhea" id="RHEA-COMP:9702"/>
        <dbReference type="ChEBI" id="CHEBI:30616"/>
        <dbReference type="ChEBI" id="CHEBI:33019"/>
        <dbReference type="ChEBI" id="CHEBI:60039"/>
        <dbReference type="ChEBI" id="CHEBI:78442"/>
        <dbReference type="ChEBI" id="CHEBI:78532"/>
        <dbReference type="ChEBI" id="CHEBI:456215"/>
        <dbReference type="EC" id="6.1.1.15"/>
    </reaction>
</comment>
<keyword evidence="7 10" id="KW-0648">Protein biosynthesis</keyword>
<dbReference type="NCBIfam" id="TIGR00409">
    <property type="entry name" value="proS_fam_II"/>
    <property type="match status" value="1"/>
</dbReference>
<comment type="function">
    <text evidence="10">Catalyzes the attachment of proline to tRNA(Pro) in a two-step reaction: proline is first activated by ATP to form Pro-AMP and then transferred to the acceptor end of tRNA(Pro). As ProRS can inadvertently accommodate and process non-cognate amino acids such as alanine and cysteine, to avoid such errors it has two additional distinct editing activities against alanine. One activity is designated as 'pretransfer' editing and involves the tRNA(Pro)-independent hydrolysis of activated Ala-AMP. The other activity is designated 'posttransfer' editing and involves deacylation of mischarged Ala-tRNA(Pro). The misacylated Cys-tRNA(Pro) is not edited by ProRS.</text>
</comment>
<dbReference type="PANTHER" id="PTHR42753">
    <property type="entry name" value="MITOCHONDRIAL RIBOSOME PROTEIN L39/PROLYL-TRNA LIGASE FAMILY MEMBER"/>
    <property type="match status" value="1"/>
</dbReference>
<dbReference type="InterPro" id="IPR033730">
    <property type="entry name" value="ProRS_core_prok"/>
</dbReference>
<comment type="similarity">
    <text evidence="10">Belongs to the class-II aminoacyl-tRNA synthetase family. ProS type 1 subfamily.</text>
</comment>
<evidence type="ECO:0000256" key="7">
    <source>
        <dbReference type="ARBA" id="ARBA00022917"/>
    </source>
</evidence>
<evidence type="ECO:0000256" key="8">
    <source>
        <dbReference type="ARBA" id="ARBA00023146"/>
    </source>
</evidence>
<dbReference type="PIRSF" id="PIRSF001535">
    <property type="entry name" value="ProRS_1"/>
    <property type="match status" value="1"/>
</dbReference>
<dbReference type="NCBIfam" id="NF006625">
    <property type="entry name" value="PRK09194.1"/>
    <property type="match status" value="1"/>
</dbReference>
<dbReference type="Gene3D" id="3.90.960.10">
    <property type="entry name" value="YbaK/aminoacyl-tRNA synthetase-associated domain"/>
    <property type="match status" value="1"/>
</dbReference>
<name>A0ABU8PUA0_9GAMM</name>
<dbReference type="SUPFAM" id="SSF52954">
    <property type="entry name" value="Class II aaRS ABD-related"/>
    <property type="match status" value="1"/>
</dbReference>
<comment type="subunit">
    <text evidence="2 10">Homodimer.</text>
</comment>
<dbReference type="InterPro" id="IPR036621">
    <property type="entry name" value="Anticodon-bd_dom_sf"/>
</dbReference>
<dbReference type="Proteomes" id="UP001362100">
    <property type="component" value="Unassembled WGS sequence"/>
</dbReference>
<evidence type="ECO:0000256" key="1">
    <source>
        <dbReference type="ARBA" id="ARBA00004496"/>
    </source>
</evidence>
<dbReference type="SUPFAM" id="SSF55681">
    <property type="entry name" value="Class II aaRS and biotin synthetases"/>
    <property type="match status" value="1"/>
</dbReference>
<evidence type="ECO:0000313" key="12">
    <source>
        <dbReference type="EMBL" id="MEJ5046240.1"/>
    </source>
</evidence>
<protein>
    <recommendedName>
        <fullName evidence="10">Proline--tRNA ligase</fullName>
        <ecNumber evidence="10">6.1.1.15</ecNumber>
    </recommendedName>
    <alternativeName>
        <fullName evidence="10">Prolyl-tRNA synthetase</fullName>
        <shortName evidence="10">ProRS</shortName>
    </alternativeName>
</protein>
<reference evidence="12 13" key="1">
    <citation type="submission" date="2023-12" db="EMBL/GenBank/DDBJ databases">
        <title>Gut-associated functions are favored during microbiome assembly across C. elegans life.</title>
        <authorList>
            <person name="Zimmermann J."/>
        </authorList>
    </citation>
    <scope>NUCLEOTIDE SEQUENCE [LARGE SCALE GENOMIC DNA]</scope>
    <source>
        <strain evidence="12 13">BIGb0393</strain>
    </source>
</reference>
<evidence type="ECO:0000256" key="10">
    <source>
        <dbReference type="HAMAP-Rule" id="MF_01569"/>
    </source>
</evidence>
<dbReference type="InterPro" id="IPR050062">
    <property type="entry name" value="Pro-tRNA_synthetase"/>
</dbReference>
<organism evidence="12 13">
    <name type="scientific">Pantoea nemavictus</name>
    <dbReference type="NCBI Taxonomy" id="2726955"/>
    <lineage>
        <taxon>Bacteria</taxon>
        <taxon>Pseudomonadati</taxon>
        <taxon>Pseudomonadota</taxon>
        <taxon>Gammaproteobacteria</taxon>
        <taxon>Enterobacterales</taxon>
        <taxon>Erwiniaceae</taxon>
        <taxon>Pantoea</taxon>
    </lineage>
</organism>
<evidence type="ECO:0000259" key="11">
    <source>
        <dbReference type="PROSITE" id="PS50862"/>
    </source>
</evidence>
<keyword evidence="8 10" id="KW-0030">Aminoacyl-tRNA synthetase</keyword>
<dbReference type="InterPro" id="IPR006195">
    <property type="entry name" value="aa-tRNA-synth_II"/>
</dbReference>
<proteinExistence type="inferred from homology"/>
<dbReference type="InterPro" id="IPR045864">
    <property type="entry name" value="aa-tRNA-synth_II/BPL/LPL"/>
</dbReference>
<evidence type="ECO:0000256" key="3">
    <source>
        <dbReference type="ARBA" id="ARBA00022490"/>
    </source>
</evidence>
<keyword evidence="3 10" id="KW-0963">Cytoplasm</keyword>
<dbReference type="Gene3D" id="3.40.50.800">
    <property type="entry name" value="Anticodon-binding domain"/>
    <property type="match status" value="1"/>
</dbReference>
<comment type="caution">
    <text evidence="12">The sequence shown here is derived from an EMBL/GenBank/DDBJ whole genome shotgun (WGS) entry which is preliminary data.</text>
</comment>
<dbReference type="PANTHER" id="PTHR42753:SF2">
    <property type="entry name" value="PROLINE--TRNA LIGASE"/>
    <property type="match status" value="1"/>
</dbReference>
<dbReference type="InterPro" id="IPR004500">
    <property type="entry name" value="Pro-tRNA-synth_IIa_bac-type"/>
</dbReference>
<evidence type="ECO:0000256" key="9">
    <source>
        <dbReference type="ARBA" id="ARBA00047671"/>
    </source>
</evidence>
<dbReference type="PROSITE" id="PS50862">
    <property type="entry name" value="AA_TRNA_LIGASE_II"/>
    <property type="match status" value="1"/>
</dbReference>
<dbReference type="HAMAP" id="MF_01569">
    <property type="entry name" value="Pro_tRNA_synth_type1"/>
    <property type="match status" value="1"/>
</dbReference>
<keyword evidence="4 10" id="KW-0436">Ligase</keyword>
<dbReference type="CDD" id="cd00779">
    <property type="entry name" value="ProRS_core_prok"/>
    <property type="match status" value="1"/>
</dbReference>
<dbReference type="CDD" id="cd04334">
    <property type="entry name" value="ProRS-INS"/>
    <property type="match status" value="1"/>
</dbReference>
<dbReference type="InterPro" id="IPR002316">
    <property type="entry name" value="Pro-tRNA-ligase_IIa"/>
</dbReference>
<comment type="domain">
    <text evidence="10">Consists of three domains: the N-terminal catalytic domain, the editing domain and the C-terminal anticodon-binding domain.</text>
</comment>
<gene>
    <name evidence="10 12" type="primary">proS</name>
    <name evidence="12" type="ORF">WH298_13670</name>
</gene>
<accession>A0ABU8PUA0</accession>
<evidence type="ECO:0000256" key="6">
    <source>
        <dbReference type="ARBA" id="ARBA00022840"/>
    </source>
</evidence>
<dbReference type="PRINTS" id="PR01046">
    <property type="entry name" value="TRNASYNTHPRO"/>
</dbReference>
<evidence type="ECO:0000256" key="4">
    <source>
        <dbReference type="ARBA" id="ARBA00022598"/>
    </source>
</evidence>
<dbReference type="Pfam" id="PF03129">
    <property type="entry name" value="HGTP_anticodon"/>
    <property type="match status" value="1"/>
</dbReference>
<feature type="domain" description="Aminoacyl-transfer RNA synthetases class-II family profile" evidence="11">
    <location>
        <begin position="38"/>
        <end position="468"/>
    </location>
</feature>
<dbReference type="Pfam" id="PF00587">
    <property type="entry name" value="tRNA-synt_2b"/>
    <property type="match status" value="1"/>
</dbReference>
<dbReference type="InterPro" id="IPR002314">
    <property type="entry name" value="aa-tRNA-synt_IIb"/>
</dbReference>
<keyword evidence="6 10" id="KW-0067">ATP-binding</keyword>
<keyword evidence="5 10" id="KW-0547">Nucleotide-binding</keyword>
<evidence type="ECO:0000313" key="13">
    <source>
        <dbReference type="Proteomes" id="UP001362100"/>
    </source>
</evidence>
<keyword evidence="13" id="KW-1185">Reference proteome</keyword>
<evidence type="ECO:0000256" key="5">
    <source>
        <dbReference type="ARBA" id="ARBA00022741"/>
    </source>
</evidence>
<dbReference type="InterPro" id="IPR036754">
    <property type="entry name" value="YbaK/aa-tRNA-synt-asso_dom_sf"/>
</dbReference>
<dbReference type="GO" id="GO:0004827">
    <property type="term" value="F:proline-tRNA ligase activity"/>
    <property type="evidence" value="ECO:0007669"/>
    <property type="project" value="UniProtKB-EC"/>
</dbReference>